<dbReference type="AlphaFoldDB" id="A0A1E3BFD2"/>
<gene>
    <name evidence="2" type="ORF">SI65_04665</name>
</gene>
<evidence type="ECO:0000313" key="2">
    <source>
        <dbReference type="EMBL" id="ODM19680.1"/>
    </source>
</evidence>
<dbReference type="Pfam" id="PF12937">
    <property type="entry name" value="F-box-like"/>
    <property type="match status" value="1"/>
</dbReference>
<organism evidence="2 3">
    <name type="scientific">Aspergillus cristatus</name>
    <name type="common">Chinese Fuzhuan brick tea-fermentation fungus</name>
    <name type="synonym">Eurotium cristatum</name>
    <dbReference type="NCBI Taxonomy" id="573508"/>
    <lineage>
        <taxon>Eukaryota</taxon>
        <taxon>Fungi</taxon>
        <taxon>Dikarya</taxon>
        <taxon>Ascomycota</taxon>
        <taxon>Pezizomycotina</taxon>
        <taxon>Eurotiomycetes</taxon>
        <taxon>Eurotiomycetidae</taxon>
        <taxon>Eurotiales</taxon>
        <taxon>Aspergillaceae</taxon>
        <taxon>Aspergillus</taxon>
        <taxon>Aspergillus subgen. Aspergillus</taxon>
    </lineage>
</organism>
<dbReference type="InterPro" id="IPR036047">
    <property type="entry name" value="F-box-like_dom_sf"/>
</dbReference>
<keyword evidence="3" id="KW-1185">Reference proteome</keyword>
<dbReference type="VEuPathDB" id="FungiDB:SI65_04665"/>
<protein>
    <recommendedName>
        <fullName evidence="1">F-box domain-containing protein</fullName>
    </recommendedName>
</protein>
<comment type="caution">
    <text evidence="2">The sequence shown here is derived from an EMBL/GenBank/DDBJ whole genome shotgun (WGS) entry which is preliminary data.</text>
</comment>
<name>A0A1E3BFD2_ASPCR</name>
<feature type="domain" description="F-box" evidence="1">
    <location>
        <begin position="15"/>
        <end position="54"/>
    </location>
</feature>
<dbReference type="CDD" id="cd09917">
    <property type="entry name" value="F-box_SF"/>
    <property type="match status" value="1"/>
</dbReference>
<accession>A0A1E3BFD2</accession>
<dbReference type="OrthoDB" id="4454124at2759"/>
<sequence length="509" mass="58538">MEEAVTPKFAGSTPSLPVEVLHIIFLYFDSLELSVYRKWCPLMLVCRSWKAVAEMSMHSRLVYKNHLRDFKAMRQAVEQMRNKPHLERYIRILDMSVDTSLDAEVCRWMVNRVASNSGPVHTVIYQSMLEPSDTEIFTKIATFPLTHLSLRTAPDGIELQLLFDLFDLPTLRYLQVDSPAWNNKVDLKMYWELWRRFPRHHMYPYDSTDNTLHLEKVLPHNRRRKASIDSLTLSVPAADPVVAELLFLWPASLQSITVTQMMRSPYSSAYTSVVIQGFLEIHRESLRTIELPALPDEGLPDFSAFASLQRLKVHASSVVKRTPYEAWSKLAAPSLNSLTIDFSGTMFLERESGWIKQLAFTIKSVTPMCKPCNIFLEFCHGRITEELKRRSFPMSTFEIGDNPIWPWLLGHLKETRSVVASYGIHLTYSKPRPSQGGLLQAYLSPAALYLRDILVSFLYFSEGEVHVEGVAARVGWSTADVRLIESELIQAGLISRKYHDRDVWYRDCD</sequence>
<dbReference type="SUPFAM" id="SSF81383">
    <property type="entry name" value="F-box domain"/>
    <property type="match status" value="1"/>
</dbReference>
<dbReference type="EMBL" id="JXNT01000004">
    <property type="protein sequence ID" value="ODM19680.1"/>
    <property type="molecule type" value="Genomic_DNA"/>
</dbReference>
<reference evidence="2 3" key="1">
    <citation type="journal article" date="2016" name="BMC Genomics">
        <title>Comparative genomic and transcriptomic analyses of the Fuzhuan brick tea-fermentation fungus Aspergillus cristatus.</title>
        <authorList>
            <person name="Ge Y."/>
            <person name="Wang Y."/>
            <person name="Liu Y."/>
            <person name="Tan Y."/>
            <person name="Ren X."/>
            <person name="Zhang X."/>
            <person name="Hyde K.D."/>
            <person name="Liu Y."/>
            <person name="Liu Z."/>
        </authorList>
    </citation>
    <scope>NUCLEOTIDE SEQUENCE [LARGE SCALE GENOMIC DNA]</scope>
    <source>
        <strain evidence="2 3">GZAAS20.1005</strain>
    </source>
</reference>
<dbReference type="InterPro" id="IPR001810">
    <property type="entry name" value="F-box_dom"/>
</dbReference>
<evidence type="ECO:0000259" key="1">
    <source>
        <dbReference type="Pfam" id="PF12937"/>
    </source>
</evidence>
<proteinExistence type="predicted"/>
<evidence type="ECO:0000313" key="3">
    <source>
        <dbReference type="Proteomes" id="UP000094569"/>
    </source>
</evidence>
<dbReference type="Proteomes" id="UP000094569">
    <property type="component" value="Unassembled WGS sequence"/>
</dbReference>